<reference evidence="2" key="1">
    <citation type="submission" date="2018-06" db="EMBL/GenBank/DDBJ databases">
        <authorList>
            <person name="Zhirakovskaya E."/>
        </authorList>
    </citation>
    <scope>NUCLEOTIDE SEQUENCE</scope>
</reference>
<name>A0A3B0VHP4_9ZZZZ</name>
<sequence>MLDTNTIPTGQGSLESPTTTALPNLASHTIQYGYDPLYRLTDASYTGDITATYSYVYDAVGNMSAYTETVGTESSSVNRTFNDANQLLVATDTVSGTTSFYYDGNSLPS</sequence>
<dbReference type="Gene3D" id="2.180.10.10">
    <property type="entry name" value="RHS repeat-associated core"/>
    <property type="match status" value="1"/>
</dbReference>
<organism evidence="2">
    <name type="scientific">hydrothermal vent metagenome</name>
    <dbReference type="NCBI Taxonomy" id="652676"/>
    <lineage>
        <taxon>unclassified sequences</taxon>
        <taxon>metagenomes</taxon>
        <taxon>ecological metagenomes</taxon>
    </lineage>
</organism>
<evidence type="ECO:0000313" key="2">
    <source>
        <dbReference type="EMBL" id="VAW43108.1"/>
    </source>
</evidence>
<protein>
    <recommendedName>
        <fullName evidence="3">Rhs-family protein</fullName>
    </recommendedName>
</protein>
<feature type="region of interest" description="Disordered" evidence="1">
    <location>
        <begin position="1"/>
        <end position="20"/>
    </location>
</feature>
<evidence type="ECO:0000256" key="1">
    <source>
        <dbReference type="SAM" id="MobiDB-lite"/>
    </source>
</evidence>
<dbReference type="EMBL" id="UOEU01001026">
    <property type="protein sequence ID" value="VAW43108.1"/>
    <property type="molecule type" value="Genomic_DNA"/>
</dbReference>
<gene>
    <name evidence="2" type="ORF">MNBD_CHLOROFLEXI01-4639</name>
</gene>
<dbReference type="AlphaFoldDB" id="A0A3B0VHP4"/>
<proteinExistence type="predicted"/>
<accession>A0A3B0VHP4</accession>
<evidence type="ECO:0008006" key="3">
    <source>
        <dbReference type="Google" id="ProtNLM"/>
    </source>
</evidence>